<proteinExistence type="inferred from homology"/>
<feature type="domain" description="Trichome birefringence-like C-terminal" evidence="8">
    <location>
        <begin position="212"/>
        <end position="504"/>
    </location>
</feature>
<feature type="transmembrane region" description="Helical" evidence="7">
    <location>
        <begin position="31"/>
        <end position="49"/>
    </location>
</feature>
<sequence>MVGNKARKPATNRSKGAYFPSWDTIPRSSKVYTFIFSTLCLVLLCSLLFDEIQLPTASLFHARDQLGGLQVQDGEFYLHKEDDVDNREDELRSLEKDRLAEHITIVEELQTEYHVLHTDKLSEDLSEENGNDERGMRKALKHVNHTGKETVKKLTTDTKCDNSKGQWVYDESYPLYKSNTCPFVDKAFQCLENGRPSDEFQKYRWQPSACSLPRFDPRYMLEILRGRRLAFIGDSLGRNEWESLLCILSDVVSDKSRIYEINGQPITKHRGFLSFRFEDYNCTVEYYRSPYLVRSRTAPSDSSLDVDVTFQLQLDQIPRFARKWRDADILIFNSGHWWNYEKTIERGHYFEVKRKRIDIEVQDASRMAVRTVAKYVDKHIDPNRTQVFWRSGSPAHFRNGTWKTGGICLEEKPSNLTAYQELSSSPSGYQAPWYKYTRMIWEETQKNRKTPITFINITYATDFRADGHPSVFGFITPFNGFEEYDCSHWCLLGVPDTWNELLYAALVDRAQGPWADEQT</sequence>
<evidence type="ECO:0000256" key="7">
    <source>
        <dbReference type="SAM" id="Phobius"/>
    </source>
</evidence>
<evidence type="ECO:0000256" key="5">
    <source>
        <dbReference type="ARBA" id="ARBA00022989"/>
    </source>
</evidence>
<evidence type="ECO:0000259" key="8">
    <source>
        <dbReference type="Pfam" id="PF13839"/>
    </source>
</evidence>
<gene>
    <name evidence="10" type="ORF">R1sor_024753</name>
</gene>
<keyword evidence="11" id="KW-1185">Reference proteome</keyword>
<dbReference type="Pfam" id="PF13839">
    <property type="entry name" value="PC-Esterase"/>
    <property type="match status" value="1"/>
</dbReference>
<evidence type="ECO:0000256" key="1">
    <source>
        <dbReference type="ARBA" id="ARBA00004167"/>
    </source>
</evidence>
<keyword evidence="6 7" id="KW-0472">Membrane</keyword>
<evidence type="ECO:0000256" key="2">
    <source>
        <dbReference type="ARBA" id="ARBA00007727"/>
    </source>
</evidence>
<comment type="caution">
    <text evidence="10">The sequence shown here is derived from an EMBL/GenBank/DDBJ whole genome shotgun (WGS) entry which is preliminary data.</text>
</comment>
<keyword evidence="5 7" id="KW-1133">Transmembrane helix</keyword>
<evidence type="ECO:0008006" key="12">
    <source>
        <dbReference type="Google" id="ProtNLM"/>
    </source>
</evidence>
<evidence type="ECO:0000259" key="9">
    <source>
        <dbReference type="Pfam" id="PF14416"/>
    </source>
</evidence>
<dbReference type="AlphaFoldDB" id="A0ABD3GRD4"/>
<dbReference type="InterPro" id="IPR025846">
    <property type="entry name" value="TBL_N"/>
</dbReference>
<organism evidence="10 11">
    <name type="scientific">Riccia sorocarpa</name>
    <dbReference type="NCBI Taxonomy" id="122646"/>
    <lineage>
        <taxon>Eukaryota</taxon>
        <taxon>Viridiplantae</taxon>
        <taxon>Streptophyta</taxon>
        <taxon>Embryophyta</taxon>
        <taxon>Marchantiophyta</taxon>
        <taxon>Marchantiopsida</taxon>
        <taxon>Marchantiidae</taxon>
        <taxon>Marchantiales</taxon>
        <taxon>Ricciaceae</taxon>
        <taxon>Riccia</taxon>
    </lineage>
</organism>
<dbReference type="GO" id="GO:0016020">
    <property type="term" value="C:membrane"/>
    <property type="evidence" value="ECO:0007669"/>
    <property type="project" value="UniProtKB-SubCell"/>
</dbReference>
<reference evidence="10 11" key="1">
    <citation type="submission" date="2024-09" db="EMBL/GenBank/DDBJ databases">
        <title>Chromosome-scale assembly of Riccia sorocarpa.</title>
        <authorList>
            <person name="Paukszto L."/>
        </authorList>
    </citation>
    <scope>NUCLEOTIDE SEQUENCE [LARGE SCALE GENOMIC DNA]</scope>
    <source>
        <strain evidence="10">LP-2024</strain>
        <tissue evidence="10">Aerial parts of the thallus</tissue>
    </source>
</reference>
<dbReference type="PANTHER" id="PTHR32285:SF213">
    <property type="entry name" value="PROTEIN TRICHOME BIREFRINGENCE-LIKE 11"/>
    <property type="match status" value="1"/>
</dbReference>
<keyword evidence="3 7" id="KW-0812">Transmembrane</keyword>
<protein>
    <recommendedName>
        <fullName evidence="12">Trichome birefringence-like N-terminal domain-containing protein</fullName>
    </recommendedName>
</protein>
<keyword evidence="4" id="KW-0735">Signal-anchor</keyword>
<name>A0ABD3GRD4_9MARC</name>
<dbReference type="PANTHER" id="PTHR32285">
    <property type="entry name" value="PROTEIN TRICHOME BIREFRINGENCE-LIKE 9-RELATED"/>
    <property type="match status" value="1"/>
</dbReference>
<comment type="similarity">
    <text evidence="2">Belongs to the PC-esterase family. TBL subfamily.</text>
</comment>
<comment type="subcellular location">
    <subcellularLocation>
        <location evidence="1">Membrane</location>
        <topology evidence="1">Single-pass membrane protein</topology>
    </subcellularLocation>
</comment>
<dbReference type="InterPro" id="IPR029962">
    <property type="entry name" value="TBL"/>
</dbReference>
<feature type="domain" description="Trichome birefringence-like N-terminal" evidence="9">
    <location>
        <begin position="159"/>
        <end position="211"/>
    </location>
</feature>
<evidence type="ECO:0000313" key="10">
    <source>
        <dbReference type="EMBL" id="KAL3681797.1"/>
    </source>
</evidence>
<dbReference type="InterPro" id="IPR026057">
    <property type="entry name" value="TBL_C"/>
</dbReference>
<evidence type="ECO:0000256" key="3">
    <source>
        <dbReference type="ARBA" id="ARBA00022692"/>
    </source>
</evidence>
<evidence type="ECO:0000256" key="6">
    <source>
        <dbReference type="ARBA" id="ARBA00023136"/>
    </source>
</evidence>
<accession>A0ABD3GRD4</accession>
<dbReference type="Pfam" id="PF14416">
    <property type="entry name" value="PMR5N"/>
    <property type="match status" value="1"/>
</dbReference>
<dbReference type="EMBL" id="JBJQOH010000007">
    <property type="protein sequence ID" value="KAL3681797.1"/>
    <property type="molecule type" value="Genomic_DNA"/>
</dbReference>
<dbReference type="Proteomes" id="UP001633002">
    <property type="component" value="Unassembled WGS sequence"/>
</dbReference>
<evidence type="ECO:0000256" key="4">
    <source>
        <dbReference type="ARBA" id="ARBA00022968"/>
    </source>
</evidence>
<evidence type="ECO:0000313" key="11">
    <source>
        <dbReference type="Proteomes" id="UP001633002"/>
    </source>
</evidence>